<dbReference type="InterPro" id="IPR011576">
    <property type="entry name" value="Pyridox_Oxase_N"/>
</dbReference>
<accession>A0A918K2D6</accession>
<comment type="caution">
    <text evidence="2">The sequence shown here is derived from an EMBL/GenBank/DDBJ whole genome shotgun (WGS) entry which is preliminary data.</text>
</comment>
<dbReference type="AlphaFoldDB" id="A0A918K2D6"/>
<keyword evidence="3" id="KW-1185">Reference proteome</keyword>
<reference evidence="2" key="1">
    <citation type="journal article" date="2014" name="Int. J. Syst. Evol. Microbiol.">
        <title>Complete genome sequence of Corynebacterium casei LMG S-19264T (=DSM 44701T), isolated from a smear-ripened cheese.</title>
        <authorList>
            <consortium name="US DOE Joint Genome Institute (JGI-PGF)"/>
            <person name="Walter F."/>
            <person name="Albersmeier A."/>
            <person name="Kalinowski J."/>
            <person name="Ruckert C."/>
        </authorList>
    </citation>
    <scope>NUCLEOTIDE SEQUENCE</scope>
    <source>
        <strain evidence="2">KCTC 22169</strain>
    </source>
</reference>
<dbReference type="SUPFAM" id="SSF50475">
    <property type="entry name" value="FMN-binding split barrel"/>
    <property type="match status" value="1"/>
</dbReference>
<name>A0A918K2D6_9GAMM</name>
<dbReference type="Pfam" id="PF01243">
    <property type="entry name" value="PNPOx_N"/>
    <property type="match status" value="1"/>
</dbReference>
<evidence type="ECO:0000313" key="2">
    <source>
        <dbReference type="EMBL" id="GGX39632.1"/>
    </source>
</evidence>
<dbReference type="EMBL" id="BMXR01000001">
    <property type="protein sequence ID" value="GGX39632.1"/>
    <property type="molecule type" value="Genomic_DNA"/>
</dbReference>
<feature type="domain" description="Pyridoxamine 5'-phosphate oxidase N-terminal" evidence="1">
    <location>
        <begin position="35"/>
        <end position="149"/>
    </location>
</feature>
<reference evidence="2" key="2">
    <citation type="submission" date="2020-09" db="EMBL/GenBank/DDBJ databases">
        <authorList>
            <person name="Sun Q."/>
            <person name="Kim S."/>
        </authorList>
    </citation>
    <scope>NUCLEOTIDE SEQUENCE</scope>
    <source>
        <strain evidence="2">KCTC 22169</strain>
    </source>
</reference>
<organism evidence="2 3">
    <name type="scientific">Saccharospirillum salsuginis</name>
    <dbReference type="NCBI Taxonomy" id="418750"/>
    <lineage>
        <taxon>Bacteria</taxon>
        <taxon>Pseudomonadati</taxon>
        <taxon>Pseudomonadota</taxon>
        <taxon>Gammaproteobacteria</taxon>
        <taxon>Oceanospirillales</taxon>
        <taxon>Saccharospirillaceae</taxon>
        <taxon>Saccharospirillum</taxon>
    </lineage>
</organism>
<protein>
    <submittedName>
        <fullName evidence="2">Pyridoxamine 5'-phosphate oxidase-like FMN-binding protein</fullName>
    </submittedName>
</protein>
<gene>
    <name evidence="2" type="ORF">GCM10007392_02620</name>
</gene>
<dbReference type="RefSeq" id="WP_189606689.1">
    <property type="nucleotide sequence ID" value="NZ_BMXR01000001.1"/>
</dbReference>
<dbReference type="Gene3D" id="2.30.110.10">
    <property type="entry name" value="Electron Transport, Fmn-binding Protein, Chain A"/>
    <property type="match status" value="1"/>
</dbReference>
<dbReference type="InterPro" id="IPR024029">
    <property type="entry name" value="Pyridox_Oxase_FMN-dep"/>
</dbReference>
<evidence type="ECO:0000259" key="1">
    <source>
        <dbReference type="Pfam" id="PF01243"/>
    </source>
</evidence>
<dbReference type="Proteomes" id="UP000626148">
    <property type="component" value="Unassembled WGS sequence"/>
</dbReference>
<dbReference type="InterPro" id="IPR012349">
    <property type="entry name" value="Split_barrel_FMN-bd"/>
</dbReference>
<dbReference type="PANTHER" id="PTHR42815:SF2">
    <property type="entry name" value="FAD-BINDING, PUTATIVE (AFU_ORTHOLOGUE AFUA_6G07600)-RELATED"/>
    <property type="match status" value="1"/>
</dbReference>
<sequence>MKIESVDQLRELYGTPKEKAVRKQLSHLEGHSKRYIGLSPFVVVSTYDAAGHIDVSPRGGDPGFVSILNDRQLLIPDVKGNKRLDNLVNIIETGRIGTCFMVPGVDETLRVNGRASLTVDPDLLALYPGIRNKPISGILIDIEEVFLHCAKAFMRSRLWSTEARIERSELPTMGQMLKDQIQLDDTPETQEEMLARYRTEL</sequence>
<evidence type="ECO:0000313" key="3">
    <source>
        <dbReference type="Proteomes" id="UP000626148"/>
    </source>
</evidence>
<dbReference type="NCBIfam" id="TIGR04025">
    <property type="entry name" value="PPOX_FMN_DR2398"/>
    <property type="match status" value="1"/>
</dbReference>
<dbReference type="PANTHER" id="PTHR42815">
    <property type="entry name" value="FAD-BINDING, PUTATIVE (AFU_ORTHOLOGUE AFUA_6G07600)-RELATED"/>
    <property type="match status" value="1"/>
</dbReference>
<proteinExistence type="predicted"/>